<organism evidence="1 2">
    <name type="scientific">Phytophthora oleae</name>
    <dbReference type="NCBI Taxonomy" id="2107226"/>
    <lineage>
        <taxon>Eukaryota</taxon>
        <taxon>Sar</taxon>
        <taxon>Stramenopiles</taxon>
        <taxon>Oomycota</taxon>
        <taxon>Peronosporomycetes</taxon>
        <taxon>Peronosporales</taxon>
        <taxon>Peronosporaceae</taxon>
        <taxon>Phytophthora</taxon>
    </lineage>
</organism>
<protein>
    <submittedName>
        <fullName evidence="1">Uncharacterized protein</fullName>
    </submittedName>
</protein>
<keyword evidence="2" id="KW-1185">Reference proteome</keyword>
<sequence>MSEAKKTPAPAATSKSDAAYAFDEDVFKDVRNNKVWMQDPKYFKKVIVSPSATMMHPYIITVLATTCPQLVSYTPI</sequence>
<comment type="caution">
    <text evidence="1">The sequence shown here is derived from an EMBL/GenBank/DDBJ whole genome shotgun (WGS) entry which is preliminary data.</text>
</comment>
<reference evidence="1 2" key="1">
    <citation type="submission" date="2024-09" db="EMBL/GenBank/DDBJ databases">
        <title>Genome sequencing and assembly of Phytophthora oleae, isolate VK10A, causative agent of rot of olive drupes.</title>
        <authorList>
            <person name="Conti Taguali S."/>
            <person name="Riolo M."/>
            <person name="La Spada F."/>
            <person name="Cacciola S.O."/>
            <person name="Dionisio G."/>
        </authorList>
    </citation>
    <scope>NUCLEOTIDE SEQUENCE [LARGE SCALE GENOMIC DNA]</scope>
    <source>
        <strain evidence="1 2">VK10A</strain>
    </source>
</reference>
<dbReference type="AlphaFoldDB" id="A0ABD3FH37"/>
<dbReference type="Proteomes" id="UP001632037">
    <property type="component" value="Unassembled WGS sequence"/>
</dbReference>
<dbReference type="EMBL" id="JBIMZQ010000017">
    <property type="protein sequence ID" value="KAL3666240.1"/>
    <property type="molecule type" value="Genomic_DNA"/>
</dbReference>
<name>A0ABD3FH37_9STRA</name>
<accession>A0ABD3FH37</accession>
<evidence type="ECO:0000313" key="1">
    <source>
        <dbReference type="EMBL" id="KAL3666240.1"/>
    </source>
</evidence>
<evidence type="ECO:0000313" key="2">
    <source>
        <dbReference type="Proteomes" id="UP001632037"/>
    </source>
</evidence>
<proteinExistence type="predicted"/>
<gene>
    <name evidence="1" type="ORF">V7S43_008491</name>
</gene>